<sequence>MATASTPAVRMVVIEGETADGVTVDRDEFDVAAGESVAEWVVEAIDGARVGAVNAGHRLTSIGVSFNDPIEADLLRDALARHQVDDVMVVSAFLAAVALTQSVGSETGHARTALLFVQSGTATLATVESSDGAIADVRRHRLVHEDSEEDLAEELANLVASVAEVPDPPAGVFVVGAGVMTPAVKSRLESATSLPVNVPGEPALALGRGAALASAHAPLFASSTRAMAWAQDFGTGSLDSGAMRAWLAALPSTVDYDGNSDNPALAYSAVPGAVEGKDPEHVDTAAAADVGSGESERIDSAMLDFRAIEEDPRGRLRLLVGGAGAVVAVAITALVISVVVGLDTPRSPDTHPGARVVPSEKAAPPKPQQPPPPKAPAPPPPEAPAPQAPAPAPENIPAPQTHVPQAPVVQAPAPANPAPAPPPPAAPPPPPPPPVIVPLPIPGLPDIGGPPRNRGGRDHDGPRRGGGHDHDDDGWRPPKIPIIGGGGGGHGHGHGRGGGKWDIPGIPGL</sequence>
<feature type="compositionally biased region" description="Basic and acidic residues" evidence="1">
    <location>
        <begin position="455"/>
        <end position="476"/>
    </location>
</feature>
<feature type="compositionally biased region" description="Pro residues" evidence="1">
    <location>
        <begin position="414"/>
        <end position="443"/>
    </location>
</feature>
<evidence type="ECO:0000256" key="2">
    <source>
        <dbReference type="SAM" id="Phobius"/>
    </source>
</evidence>
<dbReference type="InterPro" id="IPR043129">
    <property type="entry name" value="ATPase_NBD"/>
</dbReference>
<comment type="caution">
    <text evidence="4">The sequence shown here is derived from an EMBL/GenBank/DDBJ whole genome shotgun (WGS) entry which is preliminary data.</text>
</comment>
<accession>A0AA91SQU9</accession>
<reference evidence="4 5" key="1">
    <citation type="submission" date="2017-04" db="EMBL/GenBank/DDBJ databases">
        <title>The new phylogeny of genus Mycobacterium.</title>
        <authorList>
            <person name="Tortoli E."/>
            <person name="Trovato A."/>
            <person name="Cirillo D.M."/>
        </authorList>
    </citation>
    <scope>NUCLEOTIDE SEQUENCE [LARGE SCALE GENOMIC DNA]</scope>
    <source>
        <strain evidence="4 5">KCTC 19819</strain>
    </source>
</reference>
<proteinExistence type="predicted"/>
<feature type="domain" description="DUF7159" evidence="3">
    <location>
        <begin position="7"/>
        <end position="224"/>
    </location>
</feature>
<dbReference type="EMBL" id="NCXO01000034">
    <property type="protein sequence ID" value="OSC32741.1"/>
    <property type="molecule type" value="Genomic_DNA"/>
</dbReference>
<feature type="compositionally biased region" description="Pro residues" evidence="1">
    <location>
        <begin position="364"/>
        <end position="396"/>
    </location>
</feature>
<dbReference type="SUPFAM" id="SSF53067">
    <property type="entry name" value="Actin-like ATPase domain"/>
    <property type="match status" value="1"/>
</dbReference>
<feature type="region of interest" description="Disordered" evidence="1">
    <location>
        <begin position="344"/>
        <end position="509"/>
    </location>
</feature>
<name>A0AA91SQU9_9MYCO</name>
<keyword evidence="2" id="KW-0812">Transmembrane</keyword>
<protein>
    <recommendedName>
        <fullName evidence="3">DUF7159 domain-containing protein</fullName>
    </recommendedName>
</protein>
<dbReference type="InterPro" id="IPR055583">
    <property type="entry name" value="DUF7159"/>
</dbReference>
<feature type="compositionally biased region" description="Low complexity" evidence="1">
    <location>
        <begin position="444"/>
        <end position="453"/>
    </location>
</feature>
<gene>
    <name evidence="4" type="ORF">B8W67_14630</name>
</gene>
<evidence type="ECO:0000313" key="4">
    <source>
        <dbReference type="EMBL" id="OSC32741.1"/>
    </source>
</evidence>
<evidence type="ECO:0000256" key="1">
    <source>
        <dbReference type="SAM" id="MobiDB-lite"/>
    </source>
</evidence>
<keyword evidence="2" id="KW-0472">Membrane</keyword>
<feature type="compositionally biased region" description="Low complexity" evidence="1">
    <location>
        <begin position="397"/>
        <end position="413"/>
    </location>
</feature>
<dbReference type="Proteomes" id="UP000193577">
    <property type="component" value="Unassembled WGS sequence"/>
</dbReference>
<dbReference type="Pfam" id="PF23717">
    <property type="entry name" value="DUF7159"/>
    <property type="match status" value="1"/>
</dbReference>
<evidence type="ECO:0000313" key="5">
    <source>
        <dbReference type="Proteomes" id="UP000193577"/>
    </source>
</evidence>
<feature type="transmembrane region" description="Helical" evidence="2">
    <location>
        <begin position="318"/>
        <end position="342"/>
    </location>
</feature>
<evidence type="ECO:0000259" key="3">
    <source>
        <dbReference type="Pfam" id="PF23717"/>
    </source>
</evidence>
<keyword evidence="5" id="KW-1185">Reference proteome</keyword>
<dbReference type="AlphaFoldDB" id="A0AA91SQU9"/>
<keyword evidence="2" id="KW-1133">Transmembrane helix</keyword>
<organism evidence="4 5">
    <name type="scientific">Mycolicibacillus koreensis</name>
    <dbReference type="NCBI Taxonomy" id="1069220"/>
    <lineage>
        <taxon>Bacteria</taxon>
        <taxon>Bacillati</taxon>
        <taxon>Actinomycetota</taxon>
        <taxon>Actinomycetes</taxon>
        <taxon>Mycobacteriales</taxon>
        <taxon>Mycobacteriaceae</taxon>
        <taxon>Mycolicibacillus</taxon>
    </lineage>
</organism>